<feature type="compositionally biased region" description="Low complexity" evidence="6">
    <location>
        <begin position="297"/>
        <end position="306"/>
    </location>
</feature>
<evidence type="ECO:0000256" key="6">
    <source>
        <dbReference type="SAM" id="MobiDB-lite"/>
    </source>
</evidence>
<evidence type="ECO:0000313" key="9">
    <source>
        <dbReference type="Proteomes" id="UP000051497"/>
    </source>
</evidence>
<keyword evidence="9" id="KW-1185">Reference proteome</keyword>
<dbReference type="InterPro" id="IPR012997">
    <property type="entry name" value="RplA"/>
</dbReference>
<feature type="compositionally biased region" description="Polar residues" evidence="6">
    <location>
        <begin position="268"/>
        <end position="287"/>
    </location>
</feature>
<evidence type="ECO:0000256" key="2">
    <source>
        <dbReference type="ARBA" id="ARBA00023239"/>
    </source>
</evidence>
<evidence type="ECO:0000256" key="5">
    <source>
        <dbReference type="RuleBase" id="RU003495"/>
    </source>
</evidence>
<evidence type="ECO:0000259" key="7">
    <source>
        <dbReference type="PROSITE" id="PS51724"/>
    </source>
</evidence>
<evidence type="ECO:0000256" key="3">
    <source>
        <dbReference type="ARBA" id="ARBA00023316"/>
    </source>
</evidence>
<dbReference type="GO" id="GO:0042834">
    <property type="term" value="F:peptidoglycan binding"/>
    <property type="evidence" value="ECO:0007669"/>
    <property type="project" value="InterPro"/>
</dbReference>
<dbReference type="Pfam" id="PF03330">
    <property type="entry name" value="DPBB_1"/>
    <property type="match status" value="1"/>
</dbReference>
<dbReference type="Gene3D" id="3.30.70.1070">
    <property type="entry name" value="Sporulation related repeat"/>
    <property type="match status" value="1"/>
</dbReference>
<protein>
    <recommendedName>
        <fullName evidence="4">Endolytic peptidoglycan transglycosylase RlpA</fullName>
        <ecNumber evidence="4">4.2.2.-</ecNumber>
    </recommendedName>
</protein>
<evidence type="ECO:0000256" key="4">
    <source>
        <dbReference type="HAMAP-Rule" id="MF_02071"/>
    </source>
</evidence>
<dbReference type="InterPro" id="IPR009009">
    <property type="entry name" value="RlpA-like_DPBB"/>
</dbReference>
<dbReference type="EMBL" id="LKAJ02000001">
    <property type="protein sequence ID" value="MCS5710575.1"/>
    <property type="molecule type" value="Genomic_DNA"/>
</dbReference>
<dbReference type="GO" id="GO:0009279">
    <property type="term" value="C:cell outer membrane"/>
    <property type="evidence" value="ECO:0007669"/>
    <property type="project" value="TreeGrafter"/>
</dbReference>
<reference evidence="8" key="1">
    <citation type="journal article" date="2016" name="Genome Announc.">
        <title>Draft Genome Sequences of Two Novel Amoeba-Resistant Intranuclear Bacteria, 'Candidatus Berkiella cookevillensis' and 'Candidatus Berkiella aquae'.</title>
        <authorList>
            <person name="Mehari Y.T."/>
            <person name="Arivett B.A."/>
            <person name="Farone A.L."/>
            <person name="Gunderson J.H."/>
            <person name="Farone M.B."/>
        </authorList>
    </citation>
    <scope>NUCLEOTIDE SEQUENCE</scope>
    <source>
        <strain evidence="8">HT99</strain>
    </source>
</reference>
<organism evidence="8 9">
    <name type="scientific">Candidatus Berkiella aquae</name>
    <dbReference type="NCBI Taxonomy" id="295108"/>
    <lineage>
        <taxon>Bacteria</taxon>
        <taxon>Pseudomonadati</taxon>
        <taxon>Pseudomonadota</taxon>
        <taxon>Gammaproteobacteria</taxon>
        <taxon>Candidatus Berkiellales</taxon>
        <taxon>Candidatus Berkiellaceae</taxon>
        <taxon>Candidatus Berkiella</taxon>
    </lineage>
</organism>
<feature type="region of interest" description="Disordered" evidence="6">
    <location>
        <begin position="259"/>
        <end position="306"/>
    </location>
</feature>
<dbReference type="InterPro" id="IPR036680">
    <property type="entry name" value="SPOR-like_sf"/>
</dbReference>
<name>A0AAE3HUW9_9GAMM</name>
<dbReference type="Proteomes" id="UP000051497">
    <property type="component" value="Unassembled WGS sequence"/>
</dbReference>
<gene>
    <name evidence="4" type="primary">rlpA</name>
    <name evidence="8" type="ORF">HT99x_003975</name>
</gene>
<dbReference type="InterPro" id="IPR034718">
    <property type="entry name" value="RlpA"/>
</dbReference>
<dbReference type="FunFam" id="2.40.40.10:FF:000003">
    <property type="entry name" value="Endolytic peptidoglycan transglycosylase RlpA"/>
    <property type="match status" value="1"/>
</dbReference>
<dbReference type="Gene3D" id="2.40.40.10">
    <property type="entry name" value="RlpA-like domain"/>
    <property type="match status" value="1"/>
</dbReference>
<dbReference type="SUPFAM" id="SSF110997">
    <property type="entry name" value="Sporulation related repeat"/>
    <property type="match status" value="1"/>
</dbReference>
<dbReference type="PANTHER" id="PTHR34183">
    <property type="entry name" value="ENDOLYTIC PEPTIDOGLYCAN TRANSGLYCOSYLASE RLPA"/>
    <property type="match status" value="1"/>
</dbReference>
<dbReference type="InterPro" id="IPR036908">
    <property type="entry name" value="RlpA-like_sf"/>
</dbReference>
<dbReference type="GO" id="GO:0008932">
    <property type="term" value="F:lytic endotransglycosylase activity"/>
    <property type="evidence" value="ECO:0007669"/>
    <property type="project" value="UniProtKB-UniRule"/>
</dbReference>
<proteinExistence type="inferred from homology"/>
<comment type="function">
    <text evidence="4">Lytic transglycosylase with a strong preference for naked glycan strands that lack stem peptides.</text>
</comment>
<reference evidence="8" key="2">
    <citation type="submission" date="2021-06" db="EMBL/GenBank/DDBJ databases">
        <title>Genomic Description and Analysis of Intracellular Bacteria, Candidatus Berkiella cookevillensis and Candidatus Berkiella aquae.</title>
        <authorList>
            <person name="Kidane D.T."/>
            <person name="Mehari Y.T."/>
            <person name="Rice F.C."/>
            <person name="Arivett B.A."/>
            <person name="Farone A.L."/>
            <person name="Berk S.G."/>
            <person name="Farone M.B."/>
        </authorList>
    </citation>
    <scope>NUCLEOTIDE SEQUENCE</scope>
    <source>
        <strain evidence="8">HT99</strain>
    </source>
</reference>
<dbReference type="NCBIfam" id="TIGR00413">
    <property type="entry name" value="rlpA"/>
    <property type="match status" value="1"/>
</dbReference>
<dbReference type="Pfam" id="PF05036">
    <property type="entry name" value="SPOR"/>
    <property type="match status" value="1"/>
</dbReference>
<dbReference type="AlphaFoldDB" id="A0AAE3HUW9"/>
<dbReference type="GO" id="GO:0000270">
    <property type="term" value="P:peptidoglycan metabolic process"/>
    <property type="evidence" value="ECO:0007669"/>
    <property type="project" value="UniProtKB-UniRule"/>
</dbReference>
<dbReference type="PANTHER" id="PTHR34183:SF1">
    <property type="entry name" value="ENDOLYTIC PEPTIDOGLYCAN TRANSGLYCOSYLASE RLPA"/>
    <property type="match status" value="1"/>
</dbReference>
<evidence type="ECO:0000313" key="8">
    <source>
        <dbReference type="EMBL" id="MCS5710575.1"/>
    </source>
</evidence>
<dbReference type="CDD" id="cd22268">
    <property type="entry name" value="DPBB_RlpA-like"/>
    <property type="match status" value="1"/>
</dbReference>
<comment type="similarity">
    <text evidence="4 5">Belongs to the RlpA family.</text>
</comment>
<keyword evidence="3 4" id="KW-0961">Cell wall biogenesis/degradation</keyword>
<dbReference type="PROSITE" id="PS51724">
    <property type="entry name" value="SPOR"/>
    <property type="match status" value="1"/>
</dbReference>
<feature type="domain" description="SPOR" evidence="7">
    <location>
        <begin position="316"/>
        <end position="401"/>
    </location>
</feature>
<dbReference type="InterPro" id="IPR007730">
    <property type="entry name" value="SPOR-like_dom"/>
</dbReference>
<dbReference type="HAMAP" id="MF_02071">
    <property type="entry name" value="RlpA"/>
    <property type="match status" value="1"/>
</dbReference>
<sequence length="401" mass="43728">MSETQECTLVHDWGEQAQPTQHQFKLERVLKGIMRNRHLLKSLLIPAVLMLHACSTVEGPTHTSSTYKHKKVDESEAIASVADDGPPEDDLDVAHIPNATPQIEPISRYGNPAHYEVFGQRYKTMGDSLGYEAEGTASWYGKKFHGQRTSSGEPYDMYAMTAAHRSLPLPTYAKITNVKNGKEVIVKINDRGPFVKDRLIDLSYAAAKKLGIHATGTGKVKICAIDPVAWNKQQKTLVASADKTTKVATAKKKAATTVAQKSEAKPTQVAQKSTTKPIQVAQKTTTPMKPKTDSSAKAKAAPTKAKPVQVAAKSSAATNKQLYIQLGAFNKEANAQQLASRAGILTQALNNVDVHVLPNKVSDKQVYKVRVGPLKDKQQAQKLQKELLALENSASAKLIYE</sequence>
<comment type="caution">
    <text evidence="8">The sequence shown here is derived from an EMBL/GenBank/DDBJ whole genome shotgun (WGS) entry which is preliminary data.</text>
</comment>
<keyword evidence="2 4" id="KW-0456">Lyase</keyword>
<dbReference type="SUPFAM" id="SSF50685">
    <property type="entry name" value="Barwin-like endoglucanases"/>
    <property type="match status" value="1"/>
</dbReference>
<dbReference type="RefSeq" id="WP_139016566.1">
    <property type="nucleotide sequence ID" value="NZ_LKAJ02000001.1"/>
</dbReference>
<keyword evidence="1" id="KW-0732">Signal</keyword>
<dbReference type="GO" id="GO:0071555">
    <property type="term" value="P:cell wall organization"/>
    <property type="evidence" value="ECO:0007669"/>
    <property type="project" value="UniProtKB-KW"/>
</dbReference>
<accession>A0AAE3HUW9</accession>
<dbReference type="EC" id="4.2.2.-" evidence="4"/>
<evidence type="ECO:0000256" key="1">
    <source>
        <dbReference type="ARBA" id="ARBA00022729"/>
    </source>
</evidence>